<protein>
    <recommendedName>
        <fullName evidence="3">VOC domain-containing protein</fullName>
    </recommendedName>
</protein>
<dbReference type="InterPro" id="IPR029068">
    <property type="entry name" value="Glyas_Bleomycin-R_OHBP_Dase"/>
</dbReference>
<evidence type="ECO:0008006" key="3">
    <source>
        <dbReference type="Google" id="ProtNLM"/>
    </source>
</evidence>
<evidence type="ECO:0000313" key="1">
    <source>
        <dbReference type="EMBL" id="GAY65508.1"/>
    </source>
</evidence>
<gene>
    <name evidence="1" type="ORF">CUMW_241660</name>
</gene>
<comment type="caution">
    <text evidence="1">The sequence shown here is derived from an EMBL/GenBank/DDBJ whole genome shotgun (WGS) entry which is preliminary data.</text>
</comment>
<dbReference type="EMBL" id="BDQV01000489">
    <property type="protein sequence ID" value="GAY65508.1"/>
    <property type="molecule type" value="Genomic_DNA"/>
</dbReference>
<accession>A0A2H5QLK1</accession>
<proteinExistence type="predicted"/>
<dbReference type="Gene3D" id="3.10.180.10">
    <property type="entry name" value="2,3-Dihydroxybiphenyl 1,2-Dioxygenase, domain 1"/>
    <property type="match status" value="1"/>
</dbReference>
<sequence length="117" mass="12426">MAAPATLANFMGMKPQLLVEESKATNVVQFYKTTSGAQLEIAGSTFLVSNFSNDSAAAKNMGIRCVLCLEIDDVEAALAKAMSDGVWATGRVGKVKDPCGFTWLIYSPVKKCADVEA</sequence>
<name>A0A2H5QLK1_CITUN</name>
<dbReference type="AlphaFoldDB" id="A0A2H5QLK1"/>
<reference evidence="1 2" key="1">
    <citation type="journal article" date="2017" name="Front. Genet.">
        <title>Draft sequencing of the heterozygous diploid genome of Satsuma (Citrus unshiu Marc.) using a hybrid assembly approach.</title>
        <authorList>
            <person name="Shimizu T."/>
            <person name="Tanizawa Y."/>
            <person name="Mochizuki T."/>
            <person name="Nagasaki H."/>
            <person name="Yoshioka T."/>
            <person name="Toyoda A."/>
            <person name="Fujiyama A."/>
            <person name="Kaminuma E."/>
            <person name="Nakamura Y."/>
        </authorList>
    </citation>
    <scope>NUCLEOTIDE SEQUENCE [LARGE SCALE GENOMIC DNA]</scope>
    <source>
        <strain evidence="2">cv. Miyagawa wase</strain>
    </source>
</reference>
<organism evidence="1 2">
    <name type="scientific">Citrus unshiu</name>
    <name type="common">Satsuma mandarin</name>
    <name type="synonym">Citrus nobilis var. unshiu</name>
    <dbReference type="NCBI Taxonomy" id="55188"/>
    <lineage>
        <taxon>Eukaryota</taxon>
        <taxon>Viridiplantae</taxon>
        <taxon>Streptophyta</taxon>
        <taxon>Embryophyta</taxon>
        <taxon>Tracheophyta</taxon>
        <taxon>Spermatophyta</taxon>
        <taxon>Magnoliopsida</taxon>
        <taxon>eudicotyledons</taxon>
        <taxon>Gunneridae</taxon>
        <taxon>Pentapetalae</taxon>
        <taxon>rosids</taxon>
        <taxon>malvids</taxon>
        <taxon>Sapindales</taxon>
        <taxon>Rutaceae</taxon>
        <taxon>Aurantioideae</taxon>
        <taxon>Citrus</taxon>
    </lineage>
</organism>
<dbReference type="SUPFAM" id="SSF54593">
    <property type="entry name" value="Glyoxalase/Bleomycin resistance protein/Dihydroxybiphenyl dioxygenase"/>
    <property type="match status" value="1"/>
</dbReference>
<dbReference type="Proteomes" id="UP000236630">
    <property type="component" value="Unassembled WGS sequence"/>
</dbReference>
<keyword evidence="2" id="KW-1185">Reference proteome</keyword>
<dbReference type="PANTHER" id="PTHR34109:SF1">
    <property type="entry name" value="VOC DOMAIN-CONTAINING PROTEIN"/>
    <property type="match status" value="1"/>
</dbReference>
<dbReference type="PANTHER" id="PTHR34109">
    <property type="entry name" value="BNAUNNG04460D PROTEIN-RELATED"/>
    <property type="match status" value="1"/>
</dbReference>
<evidence type="ECO:0000313" key="2">
    <source>
        <dbReference type="Proteomes" id="UP000236630"/>
    </source>
</evidence>